<gene>
    <name evidence="1" type="ORF">ACFSTE_19790</name>
</gene>
<dbReference type="EMBL" id="JBHULX010000039">
    <property type="protein sequence ID" value="MFD2593090.1"/>
    <property type="molecule type" value="Genomic_DNA"/>
</dbReference>
<evidence type="ECO:0000313" key="2">
    <source>
        <dbReference type="Proteomes" id="UP001597459"/>
    </source>
</evidence>
<sequence>MKTLRKLVKDCDLIAVNKGKCPMLLKIATEYKNKYQIKHKHHRYRDKMCQKAGVLIADLFENAVHSPFDPMVQAAYTQLAEEVVSQFSFLKSKENIVFEPYTGEGEPYADSFEMLKDIHQHHLYFFTTSSGFGEDTLPESSIMLQKTGIYIDDYELVINDIFRIVHDIFGHAMEGYGFGPIGEDYAWFEHLKMFSPLAAAALTTETRGQNCWVNFGPHMRDTKGNLRSKEDPKWLAPNKRPFAEQKMALLPEYVSGIQITKENTEFKTSLCDFWDPCLSLKHDAWKQAYTTPI</sequence>
<organism evidence="1 2">
    <name type="scientific">Aquimarina hainanensis</name>
    <dbReference type="NCBI Taxonomy" id="1578017"/>
    <lineage>
        <taxon>Bacteria</taxon>
        <taxon>Pseudomonadati</taxon>
        <taxon>Bacteroidota</taxon>
        <taxon>Flavobacteriia</taxon>
        <taxon>Flavobacteriales</taxon>
        <taxon>Flavobacteriaceae</taxon>
        <taxon>Aquimarina</taxon>
    </lineage>
</organism>
<evidence type="ECO:0000313" key="1">
    <source>
        <dbReference type="EMBL" id="MFD2593090.1"/>
    </source>
</evidence>
<proteinExistence type="predicted"/>
<dbReference type="Proteomes" id="UP001597459">
    <property type="component" value="Unassembled WGS sequence"/>
</dbReference>
<comment type="caution">
    <text evidence="1">The sequence shown here is derived from an EMBL/GenBank/DDBJ whole genome shotgun (WGS) entry which is preliminary data.</text>
</comment>
<accession>A0ABW5NBW2</accession>
<keyword evidence="2" id="KW-1185">Reference proteome</keyword>
<reference evidence="2" key="1">
    <citation type="journal article" date="2019" name="Int. J. Syst. Evol. Microbiol.">
        <title>The Global Catalogue of Microorganisms (GCM) 10K type strain sequencing project: providing services to taxonomists for standard genome sequencing and annotation.</title>
        <authorList>
            <consortium name="The Broad Institute Genomics Platform"/>
            <consortium name="The Broad Institute Genome Sequencing Center for Infectious Disease"/>
            <person name="Wu L."/>
            <person name="Ma J."/>
        </authorList>
    </citation>
    <scope>NUCLEOTIDE SEQUENCE [LARGE SCALE GENOMIC DNA]</scope>
    <source>
        <strain evidence="2">KCTC 42423</strain>
    </source>
</reference>
<protein>
    <submittedName>
        <fullName evidence="1">Uncharacterized protein</fullName>
    </submittedName>
</protein>
<name>A0ABW5NBW2_9FLAO</name>
<dbReference type="RefSeq" id="WP_378255290.1">
    <property type="nucleotide sequence ID" value="NZ_JBHSJV010000001.1"/>
</dbReference>